<sequence>MEFNSTGTQARVFGTEAGGSGCEELAADDGR</sequence>
<name>A0A392MT36_9FABA</name>
<dbReference type="AlphaFoldDB" id="A0A392MT36"/>
<accession>A0A392MT36</accession>
<evidence type="ECO:0000313" key="3">
    <source>
        <dbReference type="Proteomes" id="UP000265520"/>
    </source>
</evidence>
<comment type="caution">
    <text evidence="2">The sequence shown here is derived from an EMBL/GenBank/DDBJ whole genome shotgun (WGS) entry which is preliminary data.</text>
</comment>
<reference evidence="2 3" key="1">
    <citation type="journal article" date="2018" name="Front. Plant Sci.">
        <title>Red Clover (Trifolium pratense) and Zigzag Clover (T. medium) - A Picture of Genomic Similarities and Differences.</title>
        <authorList>
            <person name="Dluhosova J."/>
            <person name="Istvanek J."/>
            <person name="Nedelnik J."/>
            <person name="Repkova J."/>
        </authorList>
    </citation>
    <scope>NUCLEOTIDE SEQUENCE [LARGE SCALE GENOMIC DNA]</scope>
    <source>
        <strain evidence="3">cv. 10/8</strain>
        <tissue evidence="2">Leaf</tissue>
    </source>
</reference>
<feature type="region of interest" description="Disordered" evidence="1">
    <location>
        <begin position="1"/>
        <end position="31"/>
    </location>
</feature>
<organism evidence="2 3">
    <name type="scientific">Trifolium medium</name>
    <dbReference type="NCBI Taxonomy" id="97028"/>
    <lineage>
        <taxon>Eukaryota</taxon>
        <taxon>Viridiplantae</taxon>
        <taxon>Streptophyta</taxon>
        <taxon>Embryophyta</taxon>
        <taxon>Tracheophyta</taxon>
        <taxon>Spermatophyta</taxon>
        <taxon>Magnoliopsida</taxon>
        <taxon>eudicotyledons</taxon>
        <taxon>Gunneridae</taxon>
        <taxon>Pentapetalae</taxon>
        <taxon>rosids</taxon>
        <taxon>fabids</taxon>
        <taxon>Fabales</taxon>
        <taxon>Fabaceae</taxon>
        <taxon>Papilionoideae</taxon>
        <taxon>50 kb inversion clade</taxon>
        <taxon>NPAAA clade</taxon>
        <taxon>Hologalegina</taxon>
        <taxon>IRL clade</taxon>
        <taxon>Trifolieae</taxon>
        <taxon>Trifolium</taxon>
    </lineage>
</organism>
<dbReference type="Proteomes" id="UP000265520">
    <property type="component" value="Unassembled WGS sequence"/>
</dbReference>
<proteinExistence type="predicted"/>
<protein>
    <submittedName>
        <fullName evidence="2">Uncharacterized protein</fullName>
    </submittedName>
</protein>
<gene>
    <name evidence="2" type="ORF">A2U01_0010720</name>
</gene>
<dbReference type="EMBL" id="LXQA010016976">
    <property type="protein sequence ID" value="MCH89818.1"/>
    <property type="molecule type" value="Genomic_DNA"/>
</dbReference>
<keyword evidence="3" id="KW-1185">Reference proteome</keyword>
<evidence type="ECO:0000313" key="2">
    <source>
        <dbReference type="EMBL" id="MCH89818.1"/>
    </source>
</evidence>
<evidence type="ECO:0000256" key="1">
    <source>
        <dbReference type="SAM" id="MobiDB-lite"/>
    </source>
</evidence>
<feature type="non-terminal residue" evidence="2">
    <location>
        <position position="31"/>
    </location>
</feature>